<reference evidence="1 2" key="1">
    <citation type="journal article" date="2012" name="Int. J. Syst. Evol. Microbiol.">
        <title>Flammeovirga pacifica sp. nov., isolated from deep-sea sediment.</title>
        <authorList>
            <person name="Xu H."/>
            <person name="Fu Y."/>
            <person name="Yang N."/>
            <person name="Ding Z."/>
            <person name="Lai Q."/>
            <person name="Zeng R."/>
        </authorList>
    </citation>
    <scope>NUCLEOTIDE SEQUENCE [LARGE SCALE GENOMIC DNA]</scope>
    <source>
        <strain evidence="2">DSM 24597 / LMG 26175 / WPAGA1</strain>
    </source>
</reference>
<dbReference type="OrthoDB" id="1523452at2"/>
<dbReference type="InterPro" id="IPR014985">
    <property type="entry name" value="WbqC"/>
</dbReference>
<dbReference type="EMBL" id="JRYR02000001">
    <property type="protein sequence ID" value="OHX67558.1"/>
    <property type="molecule type" value="Genomic_DNA"/>
</dbReference>
<dbReference type="STRING" id="915059.NH26_14985"/>
<proteinExistence type="predicted"/>
<evidence type="ECO:0000313" key="2">
    <source>
        <dbReference type="Proteomes" id="UP000179797"/>
    </source>
</evidence>
<gene>
    <name evidence="1" type="ORF">NH26_14985</name>
</gene>
<dbReference type="RefSeq" id="WP_044229543.1">
    <property type="nucleotide sequence ID" value="NZ_JRYR02000001.1"/>
</dbReference>
<dbReference type="AlphaFoldDB" id="A0A1S1Z2Q2"/>
<comment type="caution">
    <text evidence="1">The sequence shown here is derived from an EMBL/GenBank/DDBJ whole genome shotgun (WGS) entry which is preliminary data.</text>
</comment>
<name>A0A1S1Z2Q2_FLAPC</name>
<sequence length="208" mass="24288">MQVLIDLHYFPNIEYFTLLAKADTVYLEKFENFQKQSFRNRCYIKTAQKVDRLTVPVVGANKGKPLRKVKLDNTTHFGVKHWRSILTAYGRSPYFEYYSQEIESVLTTPYETLFDFNFELLKLISKLLGLKIEIKATTSYQKNVESDLLDLRNKVTKTDSNTFISQQTYIQVFGDKFEKNLSILDLLFCEGPNAIILLKSQNSKLIER</sequence>
<organism evidence="1 2">
    <name type="scientific">Flammeovirga pacifica</name>
    <dbReference type="NCBI Taxonomy" id="915059"/>
    <lineage>
        <taxon>Bacteria</taxon>
        <taxon>Pseudomonadati</taxon>
        <taxon>Bacteroidota</taxon>
        <taxon>Cytophagia</taxon>
        <taxon>Cytophagales</taxon>
        <taxon>Flammeovirgaceae</taxon>
        <taxon>Flammeovirga</taxon>
    </lineage>
</organism>
<dbReference type="Pfam" id="PF08889">
    <property type="entry name" value="WbqC"/>
    <property type="match status" value="1"/>
</dbReference>
<evidence type="ECO:0000313" key="1">
    <source>
        <dbReference type="EMBL" id="OHX67558.1"/>
    </source>
</evidence>
<evidence type="ECO:0008006" key="3">
    <source>
        <dbReference type="Google" id="ProtNLM"/>
    </source>
</evidence>
<accession>A0A1S1Z2Q2</accession>
<dbReference type="Proteomes" id="UP000179797">
    <property type="component" value="Unassembled WGS sequence"/>
</dbReference>
<keyword evidence="2" id="KW-1185">Reference proteome</keyword>
<protein>
    <recommendedName>
        <fullName evidence="3">WbqC family protein</fullName>
    </recommendedName>
</protein>